<sequence length="108" mass="13148">MNLLIFYYLFDNSNSLPDIEYLSLLLINYKNQNLQVVFQVELQDIDKQSYTILNLDEKAKKIKYSFRKQHKRKEKDQKDQNLLTDRLYYQNVDLIITKYQSASKIKFR</sequence>
<protein>
    <submittedName>
        <fullName evidence="1">Uncharacterized protein</fullName>
    </submittedName>
</protein>
<evidence type="ECO:0000313" key="1">
    <source>
        <dbReference type="EMBL" id="CAD8071508.1"/>
    </source>
</evidence>
<name>A0A8S1LSQ3_PARPR</name>
<dbReference type="EMBL" id="CAJJDM010000047">
    <property type="protein sequence ID" value="CAD8071508.1"/>
    <property type="molecule type" value="Genomic_DNA"/>
</dbReference>
<keyword evidence="2" id="KW-1185">Reference proteome</keyword>
<comment type="caution">
    <text evidence="1">The sequence shown here is derived from an EMBL/GenBank/DDBJ whole genome shotgun (WGS) entry which is preliminary data.</text>
</comment>
<proteinExistence type="predicted"/>
<dbReference type="AlphaFoldDB" id="A0A8S1LSQ3"/>
<reference evidence="1" key="1">
    <citation type="submission" date="2021-01" db="EMBL/GenBank/DDBJ databases">
        <authorList>
            <consortium name="Genoscope - CEA"/>
            <person name="William W."/>
        </authorList>
    </citation>
    <scope>NUCLEOTIDE SEQUENCE</scope>
</reference>
<evidence type="ECO:0000313" key="2">
    <source>
        <dbReference type="Proteomes" id="UP000688137"/>
    </source>
</evidence>
<gene>
    <name evidence="1" type="ORF">PPRIM_AZ9-3.1.T0470216</name>
</gene>
<dbReference type="Proteomes" id="UP000688137">
    <property type="component" value="Unassembled WGS sequence"/>
</dbReference>
<organism evidence="1 2">
    <name type="scientific">Paramecium primaurelia</name>
    <dbReference type="NCBI Taxonomy" id="5886"/>
    <lineage>
        <taxon>Eukaryota</taxon>
        <taxon>Sar</taxon>
        <taxon>Alveolata</taxon>
        <taxon>Ciliophora</taxon>
        <taxon>Intramacronucleata</taxon>
        <taxon>Oligohymenophorea</taxon>
        <taxon>Peniculida</taxon>
        <taxon>Parameciidae</taxon>
        <taxon>Paramecium</taxon>
    </lineage>
</organism>
<accession>A0A8S1LSQ3</accession>